<protein>
    <submittedName>
        <fullName evidence="1">Peptidoglycan-binding protein LysM</fullName>
    </submittedName>
</protein>
<sequence length="217" mass="24389">MKQHGYIVVVLLSFSLFLLSGFSSKKAAVDLSHYKISKTAYTYYVPQEFEVSLDVKPLNTPVFSMFLGKTYIGFKEALGFKESQGDYSTINRFGYLGKYQFAATTLSLIGINNPDRFMKDSKLQEKAFTAHTSRNKWILRKDIKRYSGKYIGGVKVTESGILAAAHLAGAGNVKKYLRSGGTFHFEDAFGTSIRYYLKKFSGYDTSHIKPNRTATVI</sequence>
<name>A0A5J4J4X7_9FLAO</name>
<comment type="caution">
    <text evidence="1">The sequence shown here is derived from an EMBL/GenBank/DDBJ whole genome shotgun (WGS) entry which is preliminary data.</text>
</comment>
<dbReference type="EMBL" id="BKCG01000011">
    <property type="protein sequence ID" value="GER60841.1"/>
    <property type="molecule type" value="Genomic_DNA"/>
</dbReference>
<organism evidence="1 2">
    <name type="scientific">Patiriisocius marinus</name>
    <dbReference type="NCBI Taxonomy" id="1397112"/>
    <lineage>
        <taxon>Bacteria</taxon>
        <taxon>Pseudomonadati</taxon>
        <taxon>Bacteroidota</taxon>
        <taxon>Flavobacteriia</taxon>
        <taxon>Flavobacteriales</taxon>
        <taxon>Flavobacteriaceae</taxon>
        <taxon>Patiriisocius</taxon>
    </lineage>
</organism>
<dbReference type="RefSeq" id="WP_151675268.1">
    <property type="nucleotide sequence ID" value="NZ_BKCG01000011.1"/>
</dbReference>
<accession>A0A5J4J4X7</accession>
<dbReference type="AlphaFoldDB" id="A0A5J4J4X7"/>
<proteinExistence type="predicted"/>
<dbReference type="OrthoDB" id="1143238at2"/>
<dbReference type="Proteomes" id="UP000326509">
    <property type="component" value="Unassembled WGS sequence"/>
</dbReference>
<gene>
    <name evidence="1" type="ORF">ULMA_29490</name>
</gene>
<evidence type="ECO:0000313" key="2">
    <source>
        <dbReference type="Proteomes" id="UP000326509"/>
    </source>
</evidence>
<reference evidence="1 2" key="1">
    <citation type="submission" date="2019-08" db="EMBL/GenBank/DDBJ databases">
        <title>Draft genome sequence of Ulvibacter marinus type strain NBRC 109484.</title>
        <authorList>
            <person name="Kawano K."/>
            <person name="Ushijima N."/>
            <person name="Kihara M."/>
            <person name="Itoh H."/>
        </authorList>
    </citation>
    <scope>NUCLEOTIDE SEQUENCE [LARGE SCALE GENOMIC DNA]</scope>
    <source>
        <strain evidence="1 2">NBRC 109484</strain>
    </source>
</reference>
<evidence type="ECO:0000313" key="1">
    <source>
        <dbReference type="EMBL" id="GER60841.1"/>
    </source>
</evidence>
<keyword evidence="2" id="KW-1185">Reference proteome</keyword>